<keyword evidence="1 4" id="KW-0732">Signal</keyword>
<dbReference type="Proteomes" id="UP001139104">
    <property type="component" value="Unassembled WGS sequence"/>
</dbReference>
<gene>
    <name evidence="5" type="ORF">K2U94_06530</name>
</gene>
<dbReference type="EMBL" id="JAIVFP010000001">
    <property type="protein sequence ID" value="MCI4682416.1"/>
    <property type="molecule type" value="Genomic_DNA"/>
</dbReference>
<keyword evidence="3" id="KW-0143">Chaperone</keyword>
<evidence type="ECO:0000256" key="4">
    <source>
        <dbReference type="SAM" id="SignalP"/>
    </source>
</evidence>
<comment type="caution">
    <text evidence="5">The sequence shown here is derived from an EMBL/GenBank/DDBJ whole genome shotgun (WGS) entry which is preliminary data.</text>
</comment>
<evidence type="ECO:0000256" key="1">
    <source>
        <dbReference type="ARBA" id="ARBA00022729"/>
    </source>
</evidence>
<dbReference type="Gene3D" id="1.10.890.10">
    <property type="entry name" value="HNS-dependent expression A"/>
    <property type="match status" value="1"/>
</dbReference>
<organism evidence="5 6">
    <name type="scientific">Candidatus Rhodoblastus alkanivorans</name>
    <dbReference type="NCBI Taxonomy" id="2954117"/>
    <lineage>
        <taxon>Bacteria</taxon>
        <taxon>Pseudomonadati</taxon>
        <taxon>Pseudomonadota</taxon>
        <taxon>Alphaproteobacteria</taxon>
        <taxon>Hyphomicrobiales</taxon>
        <taxon>Rhodoblastaceae</taxon>
        <taxon>Rhodoblastus</taxon>
    </lineage>
</organism>
<dbReference type="RefSeq" id="WP_243066429.1">
    <property type="nucleotide sequence ID" value="NZ_JAIVFK010000020.1"/>
</dbReference>
<sequence length="96" mass="10783">MKSKLILAAAMLAFAAPAAKAQVVVDMSLITCGQYMKAPEARKALISSWMSGYYMSSKNLLNVDMRYVKRNHEVIDKYCKRHPKETLMQAIAKNAK</sequence>
<protein>
    <submittedName>
        <fullName evidence="5">HdeA family protein</fullName>
    </submittedName>
</protein>
<evidence type="ECO:0000313" key="5">
    <source>
        <dbReference type="EMBL" id="MCI4682416.1"/>
    </source>
</evidence>
<evidence type="ECO:0000313" key="6">
    <source>
        <dbReference type="Proteomes" id="UP001139104"/>
    </source>
</evidence>
<feature type="signal peptide" evidence="4">
    <location>
        <begin position="1"/>
        <end position="21"/>
    </location>
</feature>
<proteinExistence type="predicted"/>
<dbReference type="InterPro" id="IPR038303">
    <property type="entry name" value="HdeA/HdeB_sf"/>
</dbReference>
<reference evidence="5" key="1">
    <citation type="journal article" date="2022" name="ISME J.">
        <title>Identification of active gaseous-alkane degraders at natural gas seeps.</title>
        <authorList>
            <person name="Farhan Ul Haque M."/>
            <person name="Hernandez M."/>
            <person name="Crombie A.T."/>
            <person name="Murrell J.C."/>
        </authorList>
    </citation>
    <scope>NUCLEOTIDE SEQUENCE</scope>
    <source>
        <strain evidence="5">PC2</strain>
    </source>
</reference>
<dbReference type="InterPro" id="IPR010486">
    <property type="entry name" value="HNS-dep_expression_A/B"/>
</dbReference>
<name>A0ABS9Z4L6_9HYPH</name>
<keyword evidence="6" id="KW-1185">Reference proteome</keyword>
<evidence type="ECO:0000256" key="2">
    <source>
        <dbReference type="ARBA" id="ARBA00022764"/>
    </source>
</evidence>
<accession>A0ABS9Z4L6</accession>
<evidence type="ECO:0000256" key="3">
    <source>
        <dbReference type="ARBA" id="ARBA00023186"/>
    </source>
</evidence>
<keyword evidence="2" id="KW-0574">Periplasm</keyword>
<dbReference type="Pfam" id="PF06411">
    <property type="entry name" value="HdeA"/>
    <property type="match status" value="1"/>
</dbReference>
<feature type="chain" id="PRO_5046939086" evidence="4">
    <location>
        <begin position="22"/>
        <end position="96"/>
    </location>
</feature>